<proteinExistence type="predicted"/>
<feature type="transmembrane region" description="Helical" evidence="1">
    <location>
        <begin position="7"/>
        <end position="26"/>
    </location>
</feature>
<protein>
    <recommendedName>
        <fullName evidence="4">Addiction module toxin RelE</fullName>
    </recommendedName>
</protein>
<evidence type="ECO:0000256" key="1">
    <source>
        <dbReference type="SAM" id="Phobius"/>
    </source>
</evidence>
<name>A0ABQ6AH38_9GAMM</name>
<keyword evidence="1" id="KW-1133">Transmembrane helix</keyword>
<gene>
    <name evidence="2" type="ORF">GCM10007855_09900</name>
</gene>
<reference evidence="3" key="1">
    <citation type="journal article" date="2019" name="Int. J. Syst. Evol. Microbiol.">
        <title>The Global Catalogue of Microorganisms (GCM) 10K type strain sequencing project: providing services to taxonomists for standard genome sequencing and annotation.</title>
        <authorList>
            <consortium name="The Broad Institute Genomics Platform"/>
            <consortium name="The Broad Institute Genome Sequencing Center for Infectious Disease"/>
            <person name="Wu L."/>
            <person name="Ma J."/>
        </authorList>
    </citation>
    <scope>NUCLEOTIDE SEQUENCE [LARGE SCALE GENOMIC DNA]</scope>
    <source>
        <strain evidence="3">NBRC 105001</strain>
    </source>
</reference>
<keyword evidence="1" id="KW-0812">Transmembrane</keyword>
<evidence type="ECO:0008006" key="4">
    <source>
        <dbReference type="Google" id="ProtNLM"/>
    </source>
</evidence>
<evidence type="ECO:0000313" key="3">
    <source>
        <dbReference type="Proteomes" id="UP001156660"/>
    </source>
</evidence>
<accession>A0ABQ6AH38</accession>
<keyword evidence="3" id="KW-1185">Reference proteome</keyword>
<comment type="caution">
    <text evidence="2">The sequence shown here is derived from an EMBL/GenBank/DDBJ whole genome shotgun (WGS) entry which is preliminary data.</text>
</comment>
<sequence>MVKTLNGYVRFVLGGDTVLICMYVLIAHKKTNIVLTKRNHQKEMVVVTRPKVGD</sequence>
<organism evidence="2 3">
    <name type="scientific">Aliivibrio sifiae</name>
    <dbReference type="NCBI Taxonomy" id="566293"/>
    <lineage>
        <taxon>Bacteria</taxon>
        <taxon>Pseudomonadati</taxon>
        <taxon>Pseudomonadota</taxon>
        <taxon>Gammaproteobacteria</taxon>
        <taxon>Vibrionales</taxon>
        <taxon>Vibrionaceae</taxon>
        <taxon>Aliivibrio</taxon>
    </lineage>
</organism>
<evidence type="ECO:0000313" key="2">
    <source>
        <dbReference type="EMBL" id="GLR74116.1"/>
    </source>
</evidence>
<keyword evidence="1" id="KW-0472">Membrane</keyword>
<dbReference type="Proteomes" id="UP001156660">
    <property type="component" value="Unassembled WGS sequence"/>
</dbReference>
<dbReference type="EMBL" id="BSOU01000002">
    <property type="protein sequence ID" value="GLR74116.1"/>
    <property type="molecule type" value="Genomic_DNA"/>
</dbReference>